<reference evidence="2 3" key="1">
    <citation type="submission" date="2012-10" db="EMBL/GenBank/DDBJ databases">
        <title>The draft sequence of the Mycobacterium pheli genome.</title>
        <authorList>
            <person name="Pettersson B.M.F."/>
            <person name="Das S."/>
            <person name="Dasgupta S."/>
            <person name="Bhattacharya A."/>
            <person name="Kirsebom L.A."/>
        </authorList>
    </citation>
    <scope>NUCLEOTIDE SEQUENCE [LARGE SCALE GENOMIC DNA]</scope>
    <source>
        <strain evidence="2 3">CCUG 21000</strain>
    </source>
</reference>
<evidence type="ECO:0000256" key="1">
    <source>
        <dbReference type="SAM" id="SignalP"/>
    </source>
</evidence>
<sequence length="108" mass="11195">MIMVGVRTQVLLAAALTVGGLTGAPVAWAQEADAERCDPVGGRVIDILAGNIDCVTASHYAAQYDPAGERYQVIGPFTCYSGTAQTAPLLFQCTSPVEGGTEFAVYPA</sequence>
<gene>
    <name evidence="2" type="ORF">MPHL21000_05525</name>
</gene>
<organism evidence="2 3">
    <name type="scientific">Mycolicibacterium phlei DSM 43239 = CCUG 21000</name>
    <dbReference type="NCBI Taxonomy" id="1226750"/>
    <lineage>
        <taxon>Bacteria</taxon>
        <taxon>Bacillati</taxon>
        <taxon>Actinomycetota</taxon>
        <taxon>Actinomycetes</taxon>
        <taxon>Mycobacteriales</taxon>
        <taxon>Mycobacteriaceae</taxon>
        <taxon>Mycolicibacterium</taxon>
    </lineage>
</organism>
<feature type="signal peptide" evidence="1">
    <location>
        <begin position="1"/>
        <end position="29"/>
    </location>
</feature>
<feature type="chain" id="PRO_5024284968" description="Secreted protein" evidence="1">
    <location>
        <begin position="30"/>
        <end position="108"/>
    </location>
</feature>
<evidence type="ECO:0000313" key="2">
    <source>
        <dbReference type="EMBL" id="KAB7758456.1"/>
    </source>
</evidence>
<keyword evidence="1" id="KW-0732">Signal</keyword>
<keyword evidence="3" id="KW-1185">Reference proteome</keyword>
<evidence type="ECO:0008006" key="4">
    <source>
        <dbReference type="Google" id="ProtNLM"/>
    </source>
</evidence>
<dbReference type="AlphaFoldDB" id="A0A5N5V9P7"/>
<name>A0A5N5V9P7_MYCPH</name>
<accession>A0A5N5V9P7</accession>
<dbReference type="EMBL" id="ANBP01000005">
    <property type="protein sequence ID" value="KAB7758456.1"/>
    <property type="molecule type" value="Genomic_DNA"/>
</dbReference>
<proteinExistence type="predicted"/>
<comment type="caution">
    <text evidence="2">The sequence shown here is derived from an EMBL/GenBank/DDBJ whole genome shotgun (WGS) entry which is preliminary data.</text>
</comment>
<evidence type="ECO:0000313" key="3">
    <source>
        <dbReference type="Proteomes" id="UP000325690"/>
    </source>
</evidence>
<dbReference type="Proteomes" id="UP000325690">
    <property type="component" value="Unassembled WGS sequence"/>
</dbReference>
<protein>
    <recommendedName>
        <fullName evidence="4">Secreted protein</fullName>
    </recommendedName>
</protein>